<dbReference type="InterPro" id="IPR019775">
    <property type="entry name" value="WD40_repeat_CS"/>
</dbReference>
<dbReference type="EMBL" id="HF935494">
    <property type="protein sequence ID" value="CCX09741.1"/>
    <property type="molecule type" value="Genomic_DNA"/>
</dbReference>
<evidence type="ECO:0000256" key="5">
    <source>
        <dbReference type="PROSITE-ProRule" id="PRU00221"/>
    </source>
</evidence>
<dbReference type="CDD" id="cd00200">
    <property type="entry name" value="WD40"/>
    <property type="match status" value="2"/>
</dbReference>
<protein>
    <submittedName>
        <fullName evidence="8">Similar to Periodic tryptophan protein 2 homolog acc. no. Q9C270</fullName>
    </submittedName>
</protein>
<dbReference type="InterPro" id="IPR015943">
    <property type="entry name" value="WD40/YVTN_repeat-like_dom_sf"/>
</dbReference>
<dbReference type="FunFam" id="2.130.10.10:FF:000470">
    <property type="entry name" value="Periodic tryptophan protein 2 homolog"/>
    <property type="match status" value="1"/>
</dbReference>
<dbReference type="PROSITE" id="PS50294">
    <property type="entry name" value="WD_REPEATS_REGION"/>
    <property type="match status" value="4"/>
</dbReference>
<evidence type="ECO:0000256" key="6">
    <source>
        <dbReference type="SAM" id="MobiDB-lite"/>
    </source>
</evidence>
<dbReference type="Gene3D" id="2.130.10.10">
    <property type="entry name" value="YVTN repeat-like/Quinoprotein amine dehydrogenase"/>
    <property type="match status" value="4"/>
</dbReference>
<dbReference type="PRINTS" id="PR00320">
    <property type="entry name" value="GPROTEINBRPT"/>
</dbReference>
<dbReference type="PROSITE" id="PS00678">
    <property type="entry name" value="WD_REPEATS_1"/>
    <property type="match status" value="2"/>
</dbReference>
<evidence type="ECO:0000256" key="4">
    <source>
        <dbReference type="ARBA" id="ARBA00022737"/>
    </source>
</evidence>
<feature type="compositionally biased region" description="Acidic residues" evidence="6">
    <location>
        <begin position="862"/>
        <end position="877"/>
    </location>
</feature>
<dbReference type="FunFam" id="2.130.10.10:FF:000219">
    <property type="entry name" value="Periodic tryptophan protein 2"/>
    <property type="match status" value="1"/>
</dbReference>
<dbReference type="STRING" id="1076935.U4L264"/>
<dbReference type="AlphaFoldDB" id="U4L264"/>
<dbReference type="SUPFAM" id="SSF82171">
    <property type="entry name" value="DPP6 N-terminal domain-like"/>
    <property type="match status" value="1"/>
</dbReference>
<dbReference type="InterPro" id="IPR027145">
    <property type="entry name" value="PWP2"/>
</dbReference>
<keyword evidence="2" id="KW-0597">Phosphoprotein</keyword>
<feature type="repeat" description="WD" evidence="5">
    <location>
        <begin position="376"/>
        <end position="416"/>
    </location>
</feature>
<evidence type="ECO:0000256" key="3">
    <source>
        <dbReference type="ARBA" id="ARBA00022574"/>
    </source>
</evidence>
<reference evidence="8 9" key="1">
    <citation type="journal article" date="2013" name="PLoS Genet.">
        <title>The genome and development-dependent transcriptomes of Pyronema confluens: a window into fungal evolution.</title>
        <authorList>
            <person name="Traeger S."/>
            <person name="Altegoer F."/>
            <person name="Freitag M."/>
            <person name="Gabaldon T."/>
            <person name="Kempken F."/>
            <person name="Kumar A."/>
            <person name="Marcet-Houben M."/>
            <person name="Poggeler S."/>
            <person name="Stajich J.E."/>
            <person name="Nowrousian M."/>
        </authorList>
    </citation>
    <scope>NUCLEOTIDE SEQUENCE [LARGE SCALE GENOMIC DNA]</scope>
    <source>
        <strain evidence="9">CBS 100304</strain>
        <tissue evidence="8">Vegetative mycelium</tissue>
    </source>
</reference>
<feature type="repeat" description="WD" evidence="5">
    <location>
        <begin position="142"/>
        <end position="176"/>
    </location>
</feature>
<dbReference type="InterPro" id="IPR020472">
    <property type="entry name" value="WD40_PAC1"/>
</dbReference>
<dbReference type="SMART" id="SM00320">
    <property type="entry name" value="WD40"/>
    <property type="match status" value="13"/>
</dbReference>
<dbReference type="InterPro" id="IPR036322">
    <property type="entry name" value="WD40_repeat_dom_sf"/>
</dbReference>
<dbReference type="InterPro" id="IPR007148">
    <property type="entry name" value="SSU_processome_Utp12"/>
</dbReference>
<keyword evidence="4" id="KW-0677">Repeat</keyword>
<dbReference type="OrthoDB" id="3142434at2759"/>
<evidence type="ECO:0000313" key="8">
    <source>
        <dbReference type="EMBL" id="CCX09741.1"/>
    </source>
</evidence>
<dbReference type="SUPFAM" id="SSF50978">
    <property type="entry name" value="WD40 repeat-like"/>
    <property type="match status" value="2"/>
</dbReference>
<gene>
    <name evidence="8" type="ORF">PCON_09334</name>
</gene>
<comment type="similarity">
    <text evidence="1">Belongs to the WD repeat PWP2 family.</text>
</comment>
<dbReference type="PANTHER" id="PTHR19858:SF0">
    <property type="entry name" value="PERIODIC TRYPTOPHAN PROTEIN 2 HOMOLOG"/>
    <property type="match status" value="1"/>
</dbReference>
<dbReference type="OMA" id="VYEWQSE"/>
<name>U4L264_PYROM</name>
<dbReference type="Pfam" id="PF00400">
    <property type="entry name" value="WD40"/>
    <property type="match status" value="4"/>
</dbReference>
<dbReference type="PROSITE" id="PS50082">
    <property type="entry name" value="WD_REPEATS_2"/>
    <property type="match status" value="4"/>
</dbReference>
<feature type="domain" description="Small-subunit processome Utp12" evidence="7">
    <location>
        <begin position="738"/>
        <end position="843"/>
    </location>
</feature>
<proteinExistence type="inferred from homology"/>
<dbReference type="eggNOG" id="KOG0291">
    <property type="taxonomic scope" value="Eukaryota"/>
</dbReference>
<dbReference type="Pfam" id="PF04003">
    <property type="entry name" value="Utp12"/>
    <property type="match status" value="1"/>
</dbReference>
<organism evidence="8 9">
    <name type="scientific">Pyronema omphalodes (strain CBS 100304)</name>
    <name type="common">Pyronema confluens</name>
    <dbReference type="NCBI Taxonomy" id="1076935"/>
    <lineage>
        <taxon>Eukaryota</taxon>
        <taxon>Fungi</taxon>
        <taxon>Dikarya</taxon>
        <taxon>Ascomycota</taxon>
        <taxon>Pezizomycotina</taxon>
        <taxon>Pezizomycetes</taxon>
        <taxon>Pezizales</taxon>
        <taxon>Pyronemataceae</taxon>
        <taxon>Pyronema</taxon>
    </lineage>
</organism>
<accession>U4L264</accession>
<evidence type="ECO:0000256" key="2">
    <source>
        <dbReference type="ARBA" id="ARBA00022553"/>
    </source>
</evidence>
<sequence length="887" mass="99247">MKVGFNFSNLLGTVYCSGNLVFTPDGNSLLSPVGNKVTCFDLVNNKSFTFGFEHRKNIARIALSPQGTLLLSVDEDGRAILTNFVRRTVLHHFNFKSVVHDIKFSSDGTHFAVACGRKTEVWRTPAHDEERDFAPFIKHREYTGHHDAVTHIEWSGDSRFFMTSSKDLTARVWSLNPEQHFVPTTLASHREAIIGAWFSKDQEKIYTVSKDGALLQWEFTKKPGQDYDDDDEMDAEVEERWYVVKRSYFNQNSAKVKCATFHKESNLLVVGFSTGVFGLYELPEFNTIHTLSISQNGIDFVTINKTGEWLAFGASKLGQLLVWEWQSESYVIKQQGHYDAMNALTYSPDGNRIVTAADDGRIKVWDATSGFCIVTFTEHTAGVTAVQFSVRNLLFTASLDGSVRAWDLIRYRNFKTFTAPSRLQFSSLAVDSSGEIVCAGSLDSFDIHIWNVQTGQLLETLSGHDGPISSLSFAPDGSSLVSGSWDRTVRIWSIFTRTQTSEPLQQQADVLCVIHRPDSKQLTVSTLDGQLTFWEIENAEQVGHVDGKKDVSGGRKVTDRVTAANNAATKHFNTIAYSADGTCVLAGGNSMYVCLYDVASGSLIKKFTISRNLSLDGTQEFLNSKSLTEGGVKELFDDQGEASDLEDRIDRSLPGAKRGDLSERKARPEIRVTGLSFSPTGRSFACATTEGLMIYSLDNTMLFDPFDLDIDVTPDNTRYVLKEDKDYLKALVMSFRLNEKYLIHEVYESTPVEDIPLVVGGLPTVYLGRLLRFITLFMEDGPHLEFGLVWIESLFESHGKWIKENKAEVEAEMRRVVRCLKRVQNEVARLGDENGYTLNYLLSQPRPAPEGGEKGLKFIEDTNGESESEDVDMEGADDEWKGVSDSE</sequence>
<dbReference type="InterPro" id="IPR001680">
    <property type="entry name" value="WD40_rpt"/>
</dbReference>
<evidence type="ECO:0000256" key="1">
    <source>
        <dbReference type="ARBA" id="ARBA00010226"/>
    </source>
</evidence>
<dbReference type="Proteomes" id="UP000018144">
    <property type="component" value="Unassembled WGS sequence"/>
</dbReference>
<keyword evidence="9" id="KW-1185">Reference proteome</keyword>
<dbReference type="GO" id="GO:0034388">
    <property type="term" value="C:Pwp2p-containing subcomplex of 90S preribosome"/>
    <property type="evidence" value="ECO:0007669"/>
    <property type="project" value="TreeGrafter"/>
</dbReference>
<feature type="repeat" description="WD" evidence="5">
    <location>
        <begin position="461"/>
        <end position="502"/>
    </location>
</feature>
<dbReference type="GO" id="GO:0000462">
    <property type="term" value="P:maturation of SSU-rRNA from tricistronic rRNA transcript (SSU-rRNA, 5.8S rRNA, LSU-rRNA)"/>
    <property type="evidence" value="ECO:0007669"/>
    <property type="project" value="TreeGrafter"/>
</dbReference>
<evidence type="ECO:0000259" key="7">
    <source>
        <dbReference type="Pfam" id="PF04003"/>
    </source>
</evidence>
<feature type="repeat" description="WD" evidence="5">
    <location>
        <begin position="334"/>
        <end position="375"/>
    </location>
</feature>
<evidence type="ECO:0000313" key="9">
    <source>
        <dbReference type="Proteomes" id="UP000018144"/>
    </source>
</evidence>
<dbReference type="FunFam" id="2.130.10.10:FF:000602">
    <property type="entry name" value="Periodic tryptophan protein 2"/>
    <property type="match status" value="1"/>
</dbReference>
<keyword evidence="3 5" id="KW-0853">WD repeat</keyword>
<feature type="compositionally biased region" description="Basic and acidic residues" evidence="6">
    <location>
        <begin position="851"/>
        <end position="860"/>
    </location>
</feature>
<feature type="region of interest" description="Disordered" evidence="6">
    <location>
        <begin position="843"/>
        <end position="887"/>
    </location>
</feature>
<dbReference type="PANTHER" id="PTHR19858">
    <property type="entry name" value="WD40 REPEAT PROTEIN"/>
    <property type="match status" value="1"/>
</dbReference>
<feature type="compositionally biased region" description="Basic and acidic residues" evidence="6">
    <location>
        <begin position="878"/>
        <end position="887"/>
    </location>
</feature>
<dbReference type="GO" id="GO:0032040">
    <property type="term" value="C:small-subunit processome"/>
    <property type="evidence" value="ECO:0007669"/>
    <property type="project" value="TreeGrafter"/>
</dbReference>
<dbReference type="GO" id="GO:0000028">
    <property type="term" value="P:ribosomal small subunit assembly"/>
    <property type="evidence" value="ECO:0007669"/>
    <property type="project" value="TreeGrafter"/>
</dbReference>